<organism evidence="2">
    <name type="scientific">Hadrurus spadix</name>
    <dbReference type="NCBI Taxonomy" id="141984"/>
    <lineage>
        <taxon>Eukaryota</taxon>
        <taxon>Metazoa</taxon>
        <taxon>Ecdysozoa</taxon>
        <taxon>Arthropoda</taxon>
        <taxon>Chelicerata</taxon>
        <taxon>Arachnida</taxon>
        <taxon>Scorpiones</taxon>
        <taxon>Iurida</taxon>
        <taxon>Iuroidea</taxon>
        <taxon>Hadrurus</taxon>
    </lineage>
</organism>
<reference evidence="2" key="1">
    <citation type="submission" date="2016-11" db="EMBL/GenBank/DDBJ databases">
        <title>Venom-gland transcriptomics and venom proteomics of the black-back scorpion (Hadrurus spadix) reveal detectability challenges and an unexplored realm of animal toxin diversity.</title>
        <authorList>
            <person name="Rokyta D.R."/>
            <person name="Ward M.J."/>
        </authorList>
    </citation>
    <scope>NUCLEOTIDE SEQUENCE</scope>
    <source>
        <tissue evidence="2">Venom gland</tissue>
    </source>
</reference>
<dbReference type="EMBL" id="GFAH01000034">
    <property type="protein sequence ID" value="JAV48355.1"/>
    <property type="molecule type" value="Transcribed_RNA"/>
</dbReference>
<evidence type="ECO:0000313" key="2">
    <source>
        <dbReference type="EMBL" id="JAV48355.1"/>
    </source>
</evidence>
<evidence type="ECO:0000256" key="1">
    <source>
        <dbReference type="SAM" id="SignalP"/>
    </source>
</evidence>
<dbReference type="AlphaFoldDB" id="A0A1W7RB26"/>
<name>A0A1W7RB26_9SCOR</name>
<protein>
    <submittedName>
        <fullName evidence="2">AKTx</fullName>
    </submittedName>
</protein>
<proteinExistence type="predicted"/>
<accession>A0A1W7RB26</accession>
<feature type="chain" id="PRO_5013389259" evidence="1">
    <location>
        <begin position="28"/>
        <end position="62"/>
    </location>
</feature>
<feature type="signal peptide" evidence="1">
    <location>
        <begin position="1"/>
        <end position="27"/>
    </location>
</feature>
<keyword evidence="1" id="KW-0732">Signal</keyword>
<sequence>MNSKLIFLMIVMITAVILTFEIETTSAANCLWDLQCEEFCKNRFCNFSKCRNGNCFCYQCEK</sequence>